<dbReference type="InterPro" id="IPR029016">
    <property type="entry name" value="GAF-like_dom_sf"/>
</dbReference>
<dbReference type="AlphaFoldDB" id="A0A0F9NZF7"/>
<evidence type="ECO:0000259" key="1">
    <source>
        <dbReference type="PROSITE" id="PS50112"/>
    </source>
</evidence>
<dbReference type="Gene3D" id="3.30.450.20">
    <property type="entry name" value="PAS domain"/>
    <property type="match status" value="2"/>
</dbReference>
<dbReference type="InterPro" id="IPR000014">
    <property type="entry name" value="PAS"/>
</dbReference>
<dbReference type="SUPFAM" id="SSF55785">
    <property type="entry name" value="PYP-like sensor domain (PAS domain)"/>
    <property type="match status" value="2"/>
</dbReference>
<comment type="caution">
    <text evidence="2">The sequence shown here is derived from an EMBL/GenBank/DDBJ whole genome shotgun (WGS) entry which is preliminary data.</text>
</comment>
<accession>A0A0F9NZF7</accession>
<dbReference type="Gene3D" id="3.30.450.40">
    <property type="match status" value="1"/>
</dbReference>
<name>A0A0F9NZF7_9ZZZZ</name>
<dbReference type="EMBL" id="LAZR01003512">
    <property type="protein sequence ID" value="KKN17507.1"/>
    <property type="molecule type" value="Genomic_DNA"/>
</dbReference>
<dbReference type="Pfam" id="PF00989">
    <property type="entry name" value="PAS"/>
    <property type="match status" value="1"/>
</dbReference>
<dbReference type="PROSITE" id="PS50112">
    <property type="entry name" value="PAS"/>
    <property type="match status" value="1"/>
</dbReference>
<dbReference type="SUPFAM" id="SSF55781">
    <property type="entry name" value="GAF domain-like"/>
    <property type="match status" value="1"/>
</dbReference>
<dbReference type="InterPro" id="IPR013767">
    <property type="entry name" value="PAS_fold"/>
</dbReference>
<sequence>MIGLILSRFDPLYGPKIILKAPKSLEEENVKEIPSLMELRTKGIFMHIFGEIKTANFFFKLPNPFARGLNESLLVTVITDLKSELSLMLSNELLGGFAQYFVNLEEAYKAFDYEPKDFKADPNKRKEIESFFFSYFESIKPAIKTLEMAEHRYQALFKAARDAIFIMNRDSGVIVDANLEAEKLTEQTREKIVGSQALELELFDEGLVDPNMVKHLIDIPPPIISRIKKSTNQPLYLEVSVNEIKMGDDFFIQYIFHDLSDIHEIEEKLKEHAKKIDTMNRFISIANRAIDLTDLLNKIIAAIIDFLDLKGCCIYLVNKTQNIATIKAHKGLPQFFFENNNLHKINENSFKIVYKHGVALVNENFPEFIKKFFIGYESIPSAVIPLFSKFEITGSICMFYHHQTKLTSEDLDLIVSIGLEIGTTIEKLQNQEDLIKSEHQNTILLNYIPFSIFRISINGIFQDVKFDKKIEKVFDLIKSSQMLIGKSLNEILPKYIADEALINIEETLETKESTEMKFVLPYKDSQMIFRMNIIPIGKSEVLAFLQNITRMW</sequence>
<dbReference type="SMART" id="SM00091">
    <property type="entry name" value="PAS"/>
    <property type="match status" value="2"/>
</dbReference>
<dbReference type="GO" id="GO:0006355">
    <property type="term" value="P:regulation of DNA-templated transcription"/>
    <property type="evidence" value="ECO:0007669"/>
    <property type="project" value="InterPro"/>
</dbReference>
<reference evidence="2" key="1">
    <citation type="journal article" date="2015" name="Nature">
        <title>Complex archaea that bridge the gap between prokaryotes and eukaryotes.</title>
        <authorList>
            <person name="Spang A."/>
            <person name="Saw J.H."/>
            <person name="Jorgensen S.L."/>
            <person name="Zaremba-Niedzwiedzka K."/>
            <person name="Martijn J."/>
            <person name="Lind A.E."/>
            <person name="van Eijk R."/>
            <person name="Schleper C."/>
            <person name="Guy L."/>
            <person name="Ettema T.J."/>
        </authorList>
    </citation>
    <scope>NUCLEOTIDE SEQUENCE</scope>
</reference>
<gene>
    <name evidence="2" type="ORF">LCGC14_0965150</name>
</gene>
<feature type="domain" description="PAS" evidence="1">
    <location>
        <begin position="149"/>
        <end position="198"/>
    </location>
</feature>
<evidence type="ECO:0000313" key="2">
    <source>
        <dbReference type="EMBL" id="KKN17507.1"/>
    </source>
</evidence>
<organism evidence="2">
    <name type="scientific">marine sediment metagenome</name>
    <dbReference type="NCBI Taxonomy" id="412755"/>
    <lineage>
        <taxon>unclassified sequences</taxon>
        <taxon>metagenomes</taxon>
        <taxon>ecological metagenomes</taxon>
    </lineage>
</organism>
<dbReference type="InterPro" id="IPR035965">
    <property type="entry name" value="PAS-like_dom_sf"/>
</dbReference>
<dbReference type="NCBIfam" id="TIGR00229">
    <property type="entry name" value="sensory_box"/>
    <property type="match status" value="1"/>
</dbReference>
<protein>
    <recommendedName>
        <fullName evidence="1">PAS domain-containing protein</fullName>
    </recommendedName>
</protein>
<proteinExistence type="predicted"/>